<evidence type="ECO:0000256" key="3">
    <source>
        <dbReference type="SAM" id="Phobius"/>
    </source>
</evidence>
<evidence type="ECO:0000313" key="5">
    <source>
        <dbReference type="EnsemblMetazoa" id="GMOY010286-PA"/>
    </source>
</evidence>
<keyword evidence="2" id="KW-0067">ATP-binding</keyword>
<dbReference type="SMART" id="SM00382">
    <property type="entry name" value="AAA"/>
    <property type="match status" value="2"/>
</dbReference>
<protein>
    <recommendedName>
        <fullName evidence="4">ABC transporter domain-containing protein</fullName>
    </recommendedName>
</protein>
<dbReference type="InterPro" id="IPR026082">
    <property type="entry name" value="ABCA"/>
</dbReference>
<dbReference type="PhylomeDB" id="A0A1B0GAF1"/>
<dbReference type="Pfam" id="PF00005">
    <property type="entry name" value="ABC_tran"/>
    <property type="match status" value="2"/>
</dbReference>
<accession>A0A1B0GAF1</accession>
<dbReference type="EnsemblMetazoa" id="GMOY010286-RA">
    <property type="protein sequence ID" value="GMOY010286-PA"/>
    <property type="gene ID" value="GMOY010286"/>
</dbReference>
<dbReference type="PANTHER" id="PTHR19229">
    <property type="entry name" value="ATP-BINDING CASSETTE TRANSPORTER SUBFAMILY A ABCA"/>
    <property type="match status" value="1"/>
</dbReference>
<dbReference type="GO" id="GO:0005319">
    <property type="term" value="F:lipid transporter activity"/>
    <property type="evidence" value="ECO:0007669"/>
    <property type="project" value="TreeGrafter"/>
</dbReference>
<evidence type="ECO:0000256" key="2">
    <source>
        <dbReference type="ARBA" id="ARBA00022840"/>
    </source>
</evidence>
<dbReference type="InterPro" id="IPR003439">
    <property type="entry name" value="ABC_transporter-like_ATP-bd"/>
</dbReference>
<evidence type="ECO:0000259" key="4">
    <source>
        <dbReference type="PROSITE" id="PS50893"/>
    </source>
</evidence>
<keyword evidence="6" id="KW-1185">Reference proteome</keyword>
<keyword evidence="3" id="KW-1133">Transmembrane helix</keyword>
<dbReference type="PANTHER" id="PTHR19229:SF250">
    <property type="entry name" value="ABC TRANSPORTER DOMAIN-CONTAINING PROTEIN-RELATED"/>
    <property type="match status" value="1"/>
</dbReference>
<dbReference type="InterPro" id="IPR027417">
    <property type="entry name" value="P-loop_NTPase"/>
</dbReference>
<dbReference type="GO" id="GO:0140359">
    <property type="term" value="F:ABC-type transporter activity"/>
    <property type="evidence" value="ECO:0007669"/>
    <property type="project" value="InterPro"/>
</dbReference>
<dbReference type="SUPFAM" id="SSF52540">
    <property type="entry name" value="P-loop containing nucleoside triphosphate hydrolases"/>
    <property type="match status" value="2"/>
</dbReference>
<sequence>MITTAIFRNAKTAIVFSVTIWIGTFALLAIAIDVESRPTIGVLISFAVFFNNMYPYTVDFLSGYKTVEFHDLLIIMLFPIGYIIVLLLLLSLCDYFLLYQGRDKNGFSIIGIPFLCRRKAKRARKPDPINPRAYPLNRQNSSWLNYEFGAYNLSIILSLKNVFTFLDDHKVYPHLKDITMRIFKNEISIILGSNNTGKTTLLKVLAGWVKYSGSIYFDGAHEVCENLDYYQQYVDICMSHCPLFDMLTVKETLSYFALIKQKEVNLERTNLEVYKWLDRLKPAAIKEHWYVKRLSYANKRLLALCCALCNNTTIVLLDEPTVNMRSFEQSLYWHILQKEKPDRSIIVTTNSVDEAEHLGDRIGVLSDGNLMAWGTPIFLKSHFAKDYSLILLRDTSKPLRPILDLLRTYIDNVVITNQIGDKVVFKMPPEKRPDYQKMLIALEDNASDYGIRNITVVSGEMGDVFMNLSLESELQQNLPDLKRGGMMGFRLHESSRKIVDDISDDCEHVEIKELQQGSMASKFSITHHSYIFQTFECVKERFHDIMEYNFYKFNQKGVVQIIGNEFTVWASQNIFHTAPVTLNLAQNMMLRIKHVVSGYSVYDDDDVIEEKLRVATFKAKNVKKYNVVVDQLEKEIPKHGELLKTISFTVDKQKCFAIYGSRNSGKTHIIKQLAGEKRFFYGEIYICKVNTKRKLNDAFVHMGYCPESKGLISGFTPRQLLTLLFRIRGLPQKLITEKIREISISLCLQGLINKKIGQLPHSIRRRVSIAVAFMANSSVLILDEPTRGLPAIEKRLIWNVLRYLRYCGNSIIFATTDSHECDVLADTVLIVDDGVMLALGSAHYLRQKFTIGFYVDIKLRLDGSTNEEIDKK</sequence>
<evidence type="ECO:0000256" key="1">
    <source>
        <dbReference type="ARBA" id="ARBA00022741"/>
    </source>
</evidence>
<dbReference type="Gene3D" id="3.40.50.300">
    <property type="entry name" value="P-loop containing nucleotide triphosphate hydrolases"/>
    <property type="match status" value="2"/>
</dbReference>
<dbReference type="VEuPathDB" id="VectorBase:GMOY010286"/>
<organism evidence="5 6">
    <name type="scientific">Glossina morsitans morsitans</name>
    <name type="common">Savannah tsetse fly</name>
    <dbReference type="NCBI Taxonomy" id="37546"/>
    <lineage>
        <taxon>Eukaryota</taxon>
        <taxon>Metazoa</taxon>
        <taxon>Ecdysozoa</taxon>
        <taxon>Arthropoda</taxon>
        <taxon>Hexapoda</taxon>
        <taxon>Insecta</taxon>
        <taxon>Pterygota</taxon>
        <taxon>Neoptera</taxon>
        <taxon>Endopterygota</taxon>
        <taxon>Diptera</taxon>
        <taxon>Brachycera</taxon>
        <taxon>Muscomorpha</taxon>
        <taxon>Hippoboscoidea</taxon>
        <taxon>Glossinidae</taxon>
        <taxon>Glossina</taxon>
    </lineage>
</organism>
<feature type="domain" description="ABC transporter" evidence="4">
    <location>
        <begin position="617"/>
        <end position="858"/>
    </location>
</feature>
<dbReference type="STRING" id="37546.A0A1B0GAF1"/>
<feature type="transmembrane region" description="Helical" evidence="3">
    <location>
        <begin position="38"/>
        <end position="61"/>
    </location>
</feature>
<dbReference type="AlphaFoldDB" id="A0A1B0GAF1"/>
<dbReference type="GO" id="GO:0016020">
    <property type="term" value="C:membrane"/>
    <property type="evidence" value="ECO:0007669"/>
    <property type="project" value="InterPro"/>
</dbReference>
<feature type="transmembrane region" description="Helical" evidence="3">
    <location>
        <begin position="73"/>
        <end position="98"/>
    </location>
</feature>
<keyword evidence="3" id="KW-0472">Membrane</keyword>
<feature type="domain" description="ABC transporter" evidence="4">
    <location>
        <begin position="157"/>
        <end position="392"/>
    </location>
</feature>
<dbReference type="EMBL" id="CCAG010011420">
    <property type="status" value="NOT_ANNOTATED_CDS"/>
    <property type="molecule type" value="Genomic_DNA"/>
</dbReference>
<dbReference type="Proteomes" id="UP000092444">
    <property type="component" value="Unassembled WGS sequence"/>
</dbReference>
<evidence type="ECO:0000313" key="6">
    <source>
        <dbReference type="Proteomes" id="UP000092444"/>
    </source>
</evidence>
<proteinExistence type="predicted"/>
<feature type="transmembrane region" description="Helical" evidence="3">
    <location>
        <begin position="12"/>
        <end position="32"/>
    </location>
</feature>
<keyword evidence="1" id="KW-0547">Nucleotide-binding</keyword>
<dbReference type="GO" id="GO:0016887">
    <property type="term" value="F:ATP hydrolysis activity"/>
    <property type="evidence" value="ECO:0007669"/>
    <property type="project" value="InterPro"/>
</dbReference>
<keyword evidence="3" id="KW-0812">Transmembrane</keyword>
<dbReference type="InterPro" id="IPR003593">
    <property type="entry name" value="AAA+_ATPase"/>
</dbReference>
<name>A0A1B0GAF1_GLOMM</name>
<dbReference type="GO" id="GO:0005524">
    <property type="term" value="F:ATP binding"/>
    <property type="evidence" value="ECO:0007669"/>
    <property type="project" value="UniProtKB-KW"/>
</dbReference>
<reference evidence="5" key="1">
    <citation type="submission" date="2020-05" db="UniProtKB">
        <authorList>
            <consortium name="EnsemblMetazoa"/>
        </authorList>
    </citation>
    <scope>IDENTIFICATION</scope>
    <source>
        <strain evidence="5">Yale</strain>
    </source>
</reference>
<dbReference type="PROSITE" id="PS50893">
    <property type="entry name" value="ABC_TRANSPORTER_2"/>
    <property type="match status" value="2"/>
</dbReference>